<dbReference type="GO" id="GO:0009279">
    <property type="term" value="C:cell outer membrane"/>
    <property type="evidence" value="ECO:0007669"/>
    <property type="project" value="UniProtKB-SubCell"/>
</dbReference>
<protein>
    <submittedName>
        <fullName evidence="9">SusD family protein</fullName>
    </submittedName>
</protein>
<dbReference type="InterPro" id="IPR033985">
    <property type="entry name" value="SusD-like_N"/>
</dbReference>
<comment type="similarity">
    <text evidence="2">Belongs to the SusD family.</text>
</comment>
<dbReference type="RefSeq" id="WP_159451728.1">
    <property type="nucleotide sequence ID" value="NZ_FWXT01000002.1"/>
</dbReference>
<dbReference type="Pfam" id="PF07980">
    <property type="entry name" value="SusD_RagB"/>
    <property type="match status" value="1"/>
</dbReference>
<dbReference type="Pfam" id="PF14322">
    <property type="entry name" value="SusD-like_3"/>
    <property type="match status" value="1"/>
</dbReference>
<keyword evidence="4" id="KW-0472">Membrane</keyword>
<feature type="chain" id="PRO_5012122343" evidence="6">
    <location>
        <begin position="19"/>
        <end position="468"/>
    </location>
</feature>
<dbReference type="Proteomes" id="UP000192756">
    <property type="component" value="Unassembled WGS sequence"/>
</dbReference>
<dbReference type="OrthoDB" id="629561at2"/>
<dbReference type="InterPro" id="IPR011990">
    <property type="entry name" value="TPR-like_helical_dom_sf"/>
</dbReference>
<name>A0A1W2CWB1_9SPHI</name>
<evidence type="ECO:0000256" key="2">
    <source>
        <dbReference type="ARBA" id="ARBA00006275"/>
    </source>
</evidence>
<accession>A0A1W2CWB1</accession>
<evidence type="ECO:0000256" key="5">
    <source>
        <dbReference type="ARBA" id="ARBA00023237"/>
    </source>
</evidence>
<reference evidence="10" key="1">
    <citation type="submission" date="2017-04" db="EMBL/GenBank/DDBJ databases">
        <authorList>
            <person name="Varghese N."/>
            <person name="Submissions S."/>
        </authorList>
    </citation>
    <scope>NUCLEOTIDE SEQUENCE [LARGE SCALE GENOMIC DNA]</scope>
    <source>
        <strain evidence="10">DSM 12126</strain>
    </source>
</reference>
<dbReference type="Gene3D" id="1.25.40.390">
    <property type="match status" value="2"/>
</dbReference>
<evidence type="ECO:0000256" key="4">
    <source>
        <dbReference type="ARBA" id="ARBA00023136"/>
    </source>
</evidence>
<feature type="domain" description="RagB/SusD" evidence="7">
    <location>
        <begin position="345"/>
        <end position="468"/>
    </location>
</feature>
<dbReference type="STRING" id="151894.SAMN04488524_3293"/>
<keyword evidence="5" id="KW-0998">Cell outer membrane</keyword>
<dbReference type="EMBL" id="FWXT01000002">
    <property type="protein sequence ID" value="SMC89214.1"/>
    <property type="molecule type" value="Genomic_DNA"/>
</dbReference>
<organism evidence="9 10">
    <name type="scientific">Pedobacter africanus</name>
    <dbReference type="NCBI Taxonomy" id="151894"/>
    <lineage>
        <taxon>Bacteria</taxon>
        <taxon>Pseudomonadati</taxon>
        <taxon>Bacteroidota</taxon>
        <taxon>Sphingobacteriia</taxon>
        <taxon>Sphingobacteriales</taxon>
        <taxon>Sphingobacteriaceae</taxon>
        <taxon>Pedobacter</taxon>
    </lineage>
</organism>
<keyword evidence="3 6" id="KW-0732">Signal</keyword>
<evidence type="ECO:0000259" key="7">
    <source>
        <dbReference type="Pfam" id="PF07980"/>
    </source>
</evidence>
<sequence length="468" mass="52163">MKKIFSFLAIIVSMMLMAGCKKYTDITPKGQNLLNKASDLDLLLNVNFSGSVYDHLRQTMLINDNYLLAENVPNVISGVQSINKILLTYDQTGDRAGLTATDSRYEGLYATISKVANIVITMGDQASGDAQLIKQLKAEAYILRAFLHYRLVNIYAKAYDPATAATDGGIPYVKDLAFDKVNDKKTVKEVYDNLLADLDAGISSGALPNQPKNSMRIGKGFAYGVKAQVLLSMRNYPAALEAANEALKYNSTLEDHRPLLAINPISARTLNRVGISAADNIFYAFGNSFDPSILTASPEVLANYEAGNIIKDRTETYNYLYGQLYVGLTNSPAWLAINYQGNSAGMTTSDLILIKAECLIRTNKINEGMDEVNRIRVRRIDPANYAALSATTEEQAMGYLQKTSRIEFIFTIRNFINIKRWNREVKYQQTITRTVNGKTYTLEPDSKLYIFPFPQSATQFNETLTQNY</sequence>
<evidence type="ECO:0000313" key="10">
    <source>
        <dbReference type="Proteomes" id="UP000192756"/>
    </source>
</evidence>
<dbReference type="PROSITE" id="PS51257">
    <property type="entry name" value="PROKAR_LIPOPROTEIN"/>
    <property type="match status" value="1"/>
</dbReference>
<dbReference type="AlphaFoldDB" id="A0A1W2CWB1"/>
<feature type="signal peptide" evidence="6">
    <location>
        <begin position="1"/>
        <end position="18"/>
    </location>
</feature>
<evidence type="ECO:0000256" key="6">
    <source>
        <dbReference type="SAM" id="SignalP"/>
    </source>
</evidence>
<dbReference type="InterPro" id="IPR012944">
    <property type="entry name" value="SusD_RagB_dom"/>
</dbReference>
<comment type="subcellular location">
    <subcellularLocation>
        <location evidence="1">Cell outer membrane</location>
    </subcellularLocation>
</comment>
<proteinExistence type="inferred from homology"/>
<evidence type="ECO:0000313" key="9">
    <source>
        <dbReference type="EMBL" id="SMC89214.1"/>
    </source>
</evidence>
<evidence type="ECO:0000259" key="8">
    <source>
        <dbReference type="Pfam" id="PF14322"/>
    </source>
</evidence>
<gene>
    <name evidence="9" type="ORF">SAMN04488524_3293</name>
</gene>
<keyword evidence="10" id="KW-1185">Reference proteome</keyword>
<evidence type="ECO:0000256" key="1">
    <source>
        <dbReference type="ARBA" id="ARBA00004442"/>
    </source>
</evidence>
<dbReference type="SUPFAM" id="SSF48452">
    <property type="entry name" value="TPR-like"/>
    <property type="match status" value="1"/>
</dbReference>
<feature type="domain" description="SusD-like N-terminal" evidence="8">
    <location>
        <begin position="70"/>
        <end position="231"/>
    </location>
</feature>
<evidence type="ECO:0000256" key="3">
    <source>
        <dbReference type="ARBA" id="ARBA00022729"/>
    </source>
</evidence>